<dbReference type="EMBL" id="VFSV01000009">
    <property type="protein sequence ID" value="TRD21891.1"/>
    <property type="molecule type" value="Genomic_DNA"/>
</dbReference>
<comment type="caution">
    <text evidence="1">The sequence shown here is derived from an EMBL/GenBank/DDBJ whole genome shotgun (WGS) entry which is preliminary data.</text>
</comment>
<evidence type="ECO:0000313" key="1">
    <source>
        <dbReference type="EMBL" id="TRD21891.1"/>
    </source>
</evidence>
<dbReference type="AlphaFoldDB" id="A0A547Q6A0"/>
<dbReference type="Proteomes" id="UP000318590">
    <property type="component" value="Unassembled WGS sequence"/>
</dbReference>
<keyword evidence="2" id="KW-1185">Reference proteome</keyword>
<name>A0A547Q6A0_9RHOB</name>
<sequence>MPVETDQTDLSVSPSDLQEVARLRFANMLRALFPEASDAEVARACAAYLGCSPKTVERWLALETGAPFEAVFALGCRFGVFRTAELLTLGQSRHSVMALIGRRVFRARR</sequence>
<gene>
    <name evidence="1" type="ORF">FEV53_07530</name>
</gene>
<dbReference type="RefSeq" id="WP_142834196.1">
    <property type="nucleotide sequence ID" value="NZ_VFSV01000009.1"/>
</dbReference>
<proteinExistence type="predicted"/>
<evidence type="ECO:0008006" key="3">
    <source>
        <dbReference type="Google" id="ProtNLM"/>
    </source>
</evidence>
<protein>
    <recommendedName>
        <fullName evidence="3">Helix-turn-helix domain-containing protein</fullName>
    </recommendedName>
</protein>
<evidence type="ECO:0000313" key="2">
    <source>
        <dbReference type="Proteomes" id="UP000318590"/>
    </source>
</evidence>
<dbReference type="OrthoDB" id="7887479at2"/>
<reference evidence="1 2" key="1">
    <citation type="submission" date="2019-06" db="EMBL/GenBank/DDBJ databases">
        <title>Paenimaribius caenipelagi gen. nov., sp. nov., isolated from a tidal flat.</title>
        <authorList>
            <person name="Yoon J.-H."/>
        </authorList>
    </citation>
    <scope>NUCLEOTIDE SEQUENCE [LARGE SCALE GENOMIC DNA]</scope>
    <source>
        <strain evidence="1 2">JBTF-M29</strain>
    </source>
</reference>
<accession>A0A547Q6A0</accession>
<organism evidence="1 2">
    <name type="scientific">Palleronia caenipelagi</name>
    <dbReference type="NCBI Taxonomy" id="2489174"/>
    <lineage>
        <taxon>Bacteria</taxon>
        <taxon>Pseudomonadati</taxon>
        <taxon>Pseudomonadota</taxon>
        <taxon>Alphaproteobacteria</taxon>
        <taxon>Rhodobacterales</taxon>
        <taxon>Roseobacteraceae</taxon>
        <taxon>Palleronia</taxon>
    </lineage>
</organism>